<accession>A0ACC3MH27</accession>
<name>A0ACC3MH27_9PEZI</name>
<dbReference type="EMBL" id="JAUTXU010000273">
    <property type="protein sequence ID" value="KAK3691178.1"/>
    <property type="molecule type" value="Genomic_DNA"/>
</dbReference>
<dbReference type="Proteomes" id="UP001281147">
    <property type="component" value="Unassembled WGS sequence"/>
</dbReference>
<reference evidence="1" key="1">
    <citation type="submission" date="2023-07" db="EMBL/GenBank/DDBJ databases">
        <title>Black Yeasts Isolated from many extreme environments.</title>
        <authorList>
            <person name="Coleine C."/>
            <person name="Stajich J.E."/>
            <person name="Selbmann L."/>
        </authorList>
    </citation>
    <scope>NUCLEOTIDE SEQUENCE</scope>
    <source>
        <strain evidence="1">CCFEE 5714</strain>
    </source>
</reference>
<protein>
    <submittedName>
        <fullName evidence="1">Uncharacterized protein</fullName>
    </submittedName>
</protein>
<keyword evidence="2" id="KW-1185">Reference proteome</keyword>
<evidence type="ECO:0000313" key="2">
    <source>
        <dbReference type="Proteomes" id="UP001281147"/>
    </source>
</evidence>
<evidence type="ECO:0000313" key="1">
    <source>
        <dbReference type="EMBL" id="KAK3691178.1"/>
    </source>
</evidence>
<sequence>MFNRINVMDFGVMNVDGEDLLSLSYAVEGNGYILDNRYVIKETVVEGVTGKTYNMHDFHTVEDGSRYLYLQRNITHASAELTKQDLGYDGECSVTFPGFEERDVKTGDILFKWDATGIIPLSESTMAFNPPKQLCTGGSWDYLHSNAIDKFPDGHYMLSTRHSDTIYKISKNDGSIIWRLHGHGGERSDFNMGNLNFSRQHDARFREQNETHTIISFLDNAVGADPQPATSKWSRGLLVALREDEMTAEIIASYDHPHEGHSFRRGSYQVLPNRNVLMGWSEQALHTEHTPDGKVVMEAVMVEQKLGTYRSFKFPFVADPDYPPDIYSNASSNGNTTTTTVYASWNGATEVASWTLHKTDITSKRALQLNSVARSGFETTIKYDGYAQYVFVEAKDKNGKSLGKSKPIETVPSKDISSAAVAEELLWLSGAPDADPDVPSRKDDLISNPMATFIVGIFCGGMIFAAAFFVIRRRGWWRSRGGEQAYERVSAGNAADYDETKLDDLSPKRSYRDGENDGVFRVPDEDSDRDDGP</sequence>
<organism evidence="1 2">
    <name type="scientific">Vermiconidia calcicola</name>
    <dbReference type="NCBI Taxonomy" id="1690605"/>
    <lineage>
        <taxon>Eukaryota</taxon>
        <taxon>Fungi</taxon>
        <taxon>Dikarya</taxon>
        <taxon>Ascomycota</taxon>
        <taxon>Pezizomycotina</taxon>
        <taxon>Dothideomycetes</taxon>
        <taxon>Dothideomycetidae</taxon>
        <taxon>Mycosphaerellales</taxon>
        <taxon>Extremaceae</taxon>
        <taxon>Vermiconidia</taxon>
    </lineage>
</organism>
<proteinExistence type="predicted"/>
<comment type="caution">
    <text evidence="1">The sequence shown here is derived from an EMBL/GenBank/DDBJ whole genome shotgun (WGS) entry which is preliminary data.</text>
</comment>
<gene>
    <name evidence="1" type="ORF">LTR37_018833</name>
</gene>